<feature type="region of interest" description="Disordered" evidence="1">
    <location>
        <begin position="100"/>
        <end position="155"/>
    </location>
</feature>
<dbReference type="EMBL" id="JBBWYZ010000007">
    <property type="protein sequence ID" value="MEK9511879.1"/>
    <property type="molecule type" value="Genomic_DNA"/>
</dbReference>
<protein>
    <submittedName>
        <fullName evidence="3">Uncharacterized protein</fullName>
    </submittedName>
</protein>
<gene>
    <name evidence="3" type="ORF">AAEJ74_09310</name>
</gene>
<comment type="caution">
    <text evidence="3">The sequence shown here is derived from an EMBL/GenBank/DDBJ whole genome shotgun (WGS) entry which is preliminary data.</text>
</comment>
<keyword evidence="2" id="KW-1133">Transmembrane helix</keyword>
<proteinExistence type="predicted"/>
<evidence type="ECO:0000313" key="3">
    <source>
        <dbReference type="EMBL" id="MEK9511879.1"/>
    </source>
</evidence>
<name>A0ABU9EIV6_LIMFS</name>
<keyword evidence="4" id="KW-1185">Reference proteome</keyword>
<keyword evidence="2" id="KW-0812">Transmembrane</keyword>
<feature type="compositionally biased region" description="Low complexity" evidence="1">
    <location>
        <begin position="100"/>
        <end position="114"/>
    </location>
</feature>
<sequence>MSTERSQSSEPKRPLRYSPPPRSQRHPWRDLAIALLRKIIKILEGTIDQLEADPQIPRRRRGYVWWWGAILLVIFGVGLLLFSKSGPETATNYQRVEDIPPVTTTETPPQVPVTAETISEPKTEPPAEPETPELPEAEPPNPETEIEPGRLPPELITPKAAEPVGLIASTLTVEPSLTNSIRDRLAKLTKAYGEDLIGSVKANFAGSLLEVEISDRWYQLESKYQSRLANQLFKQVRSLDFTRLEIRDRDRQLLARNAVIGSDMIIFTPLKPGVMELSDPQ</sequence>
<dbReference type="RefSeq" id="WP_315662158.1">
    <property type="nucleotide sequence ID" value="NZ_JBBWYZ010000007.1"/>
</dbReference>
<feature type="region of interest" description="Disordered" evidence="1">
    <location>
        <begin position="1"/>
        <end position="25"/>
    </location>
</feature>
<keyword evidence="2" id="KW-0472">Membrane</keyword>
<accession>A0ABU9EIV6</accession>
<evidence type="ECO:0000256" key="2">
    <source>
        <dbReference type="SAM" id="Phobius"/>
    </source>
</evidence>
<organism evidence="3 4">
    <name type="scientific">Limnospira fusiformis PMC 851.14</name>
    <dbReference type="NCBI Taxonomy" id="2219512"/>
    <lineage>
        <taxon>Bacteria</taxon>
        <taxon>Bacillati</taxon>
        <taxon>Cyanobacteriota</taxon>
        <taxon>Cyanophyceae</taxon>
        <taxon>Oscillatoriophycideae</taxon>
        <taxon>Oscillatoriales</taxon>
        <taxon>Sirenicapillariaceae</taxon>
        <taxon>Limnospira</taxon>
    </lineage>
</organism>
<reference evidence="3 4" key="1">
    <citation type="journal article" date="2024" name="Front. Microbiol.">
        <title>Transcriptomic insights into the dominance of two phototrophs throughout the water column of a tropical hypersaline-alkaline crater lake (Dziani Dzaha, Mayotte).</title>
        <authorList>
            <person name="Duperron S."/>
            <person name="Halary S."/>
            <person name="Bouly J.-P."/>
            <person name="Roussel T."/>
            <person name="Hugoni M."/>
            <person name="Bruto M."/>
            <person name="Oger P."/>
            <person name="Duval C."/>
            <person name="Woo A."/>
            <person name="Jezequiel D."/>
            <person name="Ader M."/>
            <person name="Leboulanger C."/>
            <person name="Agogue H."/>
            <person name="Grossi V."/>
            <person name="Trousselier M."/>
            <person name="Bernard C."/>
        </authorList>
    </citation>
    <scope>NUCLEOTIDE SEQUENCE [LARGE SCALE GENOMIC DNA]</scope>
    <source>
        <strain evidence="3 4">PMC 851.14</strain>
    </source>
</reference>
<evidence type="ECO:0000313" key="4">
    <source>
        <dbReference type="Proteomes" id="UP001387447"/>
    </source>
</evidence>
<dbReference type="Proteomes" id="UP001387447">
    <property type="component" value="Unassembled WGS sequence"/>
</dbReference>
<evidence type="ECO:0000256" key="1">
    <source>
        <dbReference type="SAM" id="MobiDB-lite"/>
    </source>
</evidence>
<feature type="transmembrane region" description="Helical" evidence="2">
    <location>
        <begin position="63"/>
        <end position="82"/>
    </location>
</feature>